<evidence type="ECO:0000256" key="1">
    <source>
        <dbReference type="SAM" id="Phobius"/>
    </source>
</evidence>
<dbReference type="Pfam" id="PF10110">
    <property type="entry name" value="GPDPase_memb"/>
    <property type="match status" value="1"/>
</dbReference>
<feature type="transmembrane region" description="Helical" evidence="1">
    <location>
        <begin position="70"/>
        <end position="90"/>
    </location>
</feature>
<evidence type="ECO:0000313" key="4">
    <source>
        <dbReference type="EMBL" id="RNI09770.1"/>
    </source>
</evidence>
<keyword evidence="1" id="KW-1133">Transmembrane helix</keyword>
<keyword evidence="1" id="KW-0472">Membrane</keyword>
<gene>
    <name evidence="3" type="ORF">BHR79_06520</name>
    <name evidence="4" type="ORF">EFE40_03730</name>
    <name evidence="5" type="ORF">SAMN04515625_1206</name>
</gene>
<dbReference type="PANTHER" id="PTHR40076">
    <property type="entry name" value="MEMBRANE PROTEIN-RELATED"/>
    <property type="match status" value="1"/>
</dbReference>
<dbReference type="Proteomes" id="UP000267921">
    <property type="component" value="Unassembled WGS sequence"/>
</dbReference>
<feature type="transmembrane region" description="Helical" evidence="1">
    <location>
        <begin position="96"/>
        <end position="114"/>
    </location>
</feature>
<proteinExistence type="predicted"/>
<feature type="domain" description="Glycerophosphoryl diester phosphodiesterase membrane" evidence="2">
    <location>
        <begin position="82"/>
        <end position="168"/>
    </location>
</feature>
<keyword evidence="1" id="KW-0812">Transmembrane</keyword>
<evidence type="ECO:0000313" key="3">
    <source>
        <dbReference type="EMBL" id="APH39171.1"/>
    </source>
</evidence>
<dbReference type="InterPro" id="IPR010380">
    <property type="entry name" value="DUF975"/>
</dbReference>
<keyword evidence="6" id="KW-1185">Reference proteome</keyword>
<protein>
    <submittedName>
        <fullName evidence="3">Glycerophosphodiester phosphodiesterase</fullName>
    </submittedName>
    <submittedName>
        <fullName evidence="5">Membrane domain of glycerophosphoryl diester phosphodiesterase</fullName>
    </submittedName>
</protein>
<dbReference type="EMBL" id="CP017921">
    <property type="protein sequence ID" value="APH39171.1"/>
    <property type="molecule type" value="Genomic_DNA"/>
</dbReference>
<accession>A0A1L3Q2Z9</accession>
<dbReference type="Proteomes" id="UP000186879">
    <property type="component" value="Chromosome"/>
</dbReference>
<evidence type="ECO:0000313" key="5">
    <source>
        <dbReference type="EMBL" id="SDW56428.1"/>
    </source>
</evidence>
<dbReference type="InterPro" id="IPR018476">
    <property type="entry name" value="GlyceroP-diester-Pdiesterase_M"/>
</dbReference>
<dbReference type="PANTHER" id="PTHR40076:SF1">
    <property type="entry name" value="MEMBRANE PROTEIN"/>
    <property type="match status" value="1"/>
</dbReference>
<evidence type="ECO:0000313" key="6">
    <source>
        <dbReference type="Proteomes" id="UP000186879"/>
    </source>
</evidence>
<dbReference type="STRING" id="2177.BHR79_06520"/>
<dbReference type="GeneID" id="30583405"/>
<reference evidence="3 6" key="1">
    <citation type="submission" date="2016-10" db="EMBL/GenBank/DDBJ databases">
        <title>Methanohalophilus halophilus.</title>
        <authorList>
            <person name="L'haridon S."/>
        </authorList>
    </citation>
    <scope>NUCLEOTIDE SEQUENCE [LARGE SCALE GENOMIC DNA]</scope>
    <source>
        <strain evidence="3 6">Z-7982</strain>
    </source>
</reference>
<dbReference type="OrthoDB" id="147905at2157"/>
<evidence type="ECO:0000259" key="2">
    <source>
        <dbReference type="Pfam" id="PF10110"/>
    </source>
</evidence>
<evidence type="ECO:0000313" key="7">
    <source>
        <dbReference type="Proteomes" id="UP000198669"/>
    </source>
</evidence>
<feature type="transmembrane region" description="Helical" evidence="1">
    <location>
        <begin position="20"/>
        <end position="46"/>
    </location>
</feature>
<evidence type="ECO:0000313" key="8">
    <source>
        <dbReference type="Proteomes" id="UP000267921"/>
    </source>
</evidence>
<dbReference type="AlphaFoldDB" id="A0A1L3Q2Z9"/>
<reference evidence="5 7" key="2">
    <citation type="submission" date="2016-10" db="EMBL/GenBank/DDBJ databases">
        <authorList>
            <person name="de Groot N.N."/>
        </authorList>
    </citation>
    <scope>NUCLEOTIDE SEQUENCE [LARGE SCALE GENOMIC DNA]</scope>
    <source>
        <strain evidence="5 7">Z-7982</strain>
    </source>
</reference>
<reference evidence="4 8" key="3">
    <citation type="submission" date="2018-10" db="EMBL/GenBank/DDBJ databases">
        <title>Cultivation of a novel Methanohalophilus strain from Kebrit Deep of the Red Sea and a genomic comparison of members of the genus Methanohalophilus.</title>
        <authorList>
            <person name="Guan Y."/>
            <person name="Ngugi D.K."/>
            <person name="Stingl U."/>
        </authorList>
    </citation>
    <scope>NUCLEOTIDE SEQUENCE [LARGE SCALE GENOMIC DNA]</scope>
    <source>
        <strain evidence="4 8">DSM 3094</strain>
    </source>
</reference>
<dbReference type="RefSeq" id="WP_072561607.1">
    <property type="nucleotide sequence ID" value="NZ_CP017921.1"/>
</dbReference>
<dbReference type="EMBL" id="RJJG01000003">
    <property type="protein sequence ID" value="RNI09770.1"/>
    <property type="molecule type" value="Genomic_DNA"/>
</dbReference>
<organism evidence="3 6">
    <name type="scientific">Methanohalophilus halophilus</name>
    <dbReference type="NCBI Taxonomy" id="2177"/>
    <lineage>
        <taxon>Archaea</taxon>
        <taxon>Methanobacteriati</taxon>
        <taxon>Methanobacteriota</taxon>
        <taxon>Stenosarchaea group</taxon>
        <taxon>Methanomicrobia</taxon>
        <taxon>Methanosarcinales</taxon>
        <taxon>Methanosarcinaceae</taxon>
        <taxon>Methanohalophilus</taxon>
    </lineage>
</organism>
<sequence>MDYEKIFSDTWDVFKENFVTYIIATLVAMIGSILIVTIAPLLYGLVDMAVRGVKGEPIDYKDVFSGFDHFVRSWVFAIVAGVLLIVGYMLLIIPGLILSILLLYAFPLLVIRGYSGVDAIKESVEIGKNNFLDTAIISVILWIISGIGSYVVFGSLITTPIVVIASVVVTYRMIENNETAYTYVADFEEVDDTSSDANEGVQRPL</sequence>
<name>A0A1L3Q2Z9_9EURY</name>
<feature type="transmembrane region" description="Helical" evidence="1">
    <location>
        <begin position="150"/>
        <end position="171"/>
    </location>
</feature>
<dbReference type="Proteomes" id="UP000198669">
    <property type="component" value="Unassembled WGS sequence"/>
</dbReference>
<dbReference type="EMBL" id="FNMU01000003">
    <property type="protein sequence ID" value="SDW56428.1"/>
    <property type="molecule type" value="Genomic_DNA"/>
</dbReference>
<dbReference type="KEGG" id="mhaz:BHR79_06520"/>